<feature type="binding site" evidence="6">
    <location>
        <begin position="85"/>
        <end position="88"/>
    </location>
    <ligand>
        <name>AMP</name>
        <dbReference type="ChEBI" id="CHEBI:456215"/>
    </ligand>
</feature>
<dbReference type="GO" id="GO:0005524">
    <property type="term" value="F:ATP binding"/>
    <property type="evidence" value="ECO:0007669"/>
    <property type="project" value="UniProtKB-UniRule"/>
</dbReference>
<feature type="binding site" evidence="6">
    <location>
        <position position="202"/>
    </location>
    <ligand>
        <name>ATP</name>
        <dbReference type="ChEBI" id="CHEBI:30616"/>
    </ligand>
</feature>
<comment type="function">
    <text evidence="6">Catalyzes the reversible transfer of the terminal phosphate group between ATP and AMP. Plays an important role in cellular energy homeostasis and in adenine nucleotide metabolism.</text>
</comment>
<dbReference type="Pfam" id="PF00406">
    <property type="entry name" value="ADK"/>
    <property type="match status" value="1"/>
</dbReference>
<keyword evidence="6" id="KW-0963">Cytoplasm</keyword>
<feature type="binding site" evidence="6">
    <location>
        <begin position="132"/>
        <end position="133"/>
    </location>
    <ligand>
        <name>ATP</name>
        <dbReference type="ChEBI" id="CHEBI:30616"/>
    </ligand>
</feature>
<evidence type="ECO:0000256" key="6">
    <source>
        <dbReference type="HAMAP-Rule" id="MF_00235"/>
    </source>
</evidence>
<feature type="domain" description="Adenylate kinase active site lid" evidence="9">
    <location>
        <begin position="123"/>
        <end position="158"/>
    </location>
</feature>
<comment type="subcellular location">
    <subcellularLocation>
        <location evidence="6 8">Cytoplasm</location>
    </subcellularLocation>
</comment>
<name>A0A3S7J9P4_9PROT</name>
<dbReference type="KEGG" id="kso:CKSOR_00272"/>
<dbReference type="PANTHER" id="PTHR23359">
    <property type="entry name" value="NUCLEOTIDE KINASE"/>
    <property type="match status" value="1"/>
</dbReference>
<feature type="binding site" evidence="6">
    <location>
        <position position="156"/>
    </location>
    <ligand>
        <name>AMP</name>
        <dbReference type="ChEBI" id="CHEBI:456215"/>
    </ligand>
</feature>
<keyword evidence="4 6" id="KW-0418">Kinase</keyword>
<evidence type="ECO:0000256" key="1">
    <source>
        <dbReference type="ARBA" id="ARBA00022679"/>
    </source>
</evidence>
<evidence type="ECO:0000256" key="7">
    <source>
        <dbReference type="RuleBase" id="RU003330"/>
    </source>
</evidence>
<feature type="binding site" evidence="6">
    <location>
        <position position="36"/>
    </location>
    <ligand>
        <name>AMP</name>
        <dbReference type="ChEBI" id="CHEBI:456215"/>
    </ligand>
</feature>
<dbReference type="PRINTS" id="PR00094">
    <property type="entry name" value="ADENYLTKNASE"/>
</dbReference>
<comment type="subunit">
    <text evidence="6 8">Monomer.</text>
</comment>
<dbReference type="GO" id="GO:0044209">
    <property type="term" value="P:AMP salvage"/>
    <property type="evidence" value="ECO:0007669"/>
    <property type="project" value="UniProtKB-UniRule"/>
</dbReference>
<dbReference type="NCBIfam" id="TIGR01351">
    <property type="entry name" value="adk"/>
    <property type="match status" value="1"/>
</dbReference>
<dbReference type="NCBIfam" id="NF001379">
    <property type="entry name" value="PRK00279.1-1"/>
    <property type="match status" value="1"/>
</dbReference>
<dbReference type="InterPro" id="IPR000850">
    <property type="entry name" value="Adenylat/UMP-CMP_kin"/>
</dbReference>
<dbReference type="FunFam" id="3.40.50.300:FF:000106">
    <property type="entry name" value="Adenylate kinase mitochondrial"/>
    <property type="match status" value="1"/>
</dbReference>
<organism evidence="10 11">
    <name type="scientific">Candidatus Kinetoplastidibacterium kentomonadis</name>
    <dbReference type="NCBI Taxonomy" id="1576550"/>
    <lineage>
        <taxon>Bacteria</taxon>
        <taxon>Pseudomonadati</taxon>
        <taxon>Pseudomonadota</taxon>
        <taxon>Betaproteobacteria</taxon>
        <taxon>Candidatus Kinetoplastidibacterium</taxon>
    </lineage>
</organism>
<dbReference type="GO" id="GO:0004017">
    <property type="term" value="F:AMP kinase activity"/>
    <property type="evidence" value="ECO:0007669"/>
    <property type="project" value="UniProtKB-UniRule"/>
</dbReference>
<keyword evidence="5 6" id="KW-0067">ATP-binding</keyword>
<dbReference type="CDD" id="cd01428">
    <property type="entry name" value="ADK"/>
    <property type="match status" value="1"/>
</dbReference>
<keyword evidence="3 6" id="KW-0547">Nucleotide-binding</keyword>
<dbReference type="AlphaFoldDB" id="A0A3S7J9P4"/>
<feature type="binding site" evidence="6">
    <location>
        <begin position="10"/>
        <end position="15"/>
    </location>
    <ligand>
        <name>ATP</name>
        <dbReference type="ChEBI" id="CHEBI:30616"/>
    </ligand>
</feature>
<dbReference type="Pfam" id="PF05191">
    <property type="entry name" value="ADK_lid"/>
    <property type="match status" value="1"/>
</dbReference>
<reference evidence="10 11" key="1">
    <citation type="journal article" date="2018" name="Parasitology">
        <title>The reduced genome of Candidatus Kinetoplastibacterium sorsogonicusi, the endosymbiont of Kentomonas sorsogonicus (Trypanosomatidae): loss of the haem-synthesis pathway.</title>
        <authorList>
            <person name="Silva F.M."/>
            <person name="Kostygov A.Y."/>
            <person name="Spodareva V.V."/>
            <person name="Butenko A."/>
            <person name="Tossou R."/>
            <person name="Lukes J."/>
            <person name="Yurchenko V."/>
            <person name="Alves J.M.P."/>
        </authorList>
    </citation>
    <scope>NUCLEOTIDE SEQUENCE [LARGE SCALE GENOMIC DNA]</scope>
    <source>
        <strain evidence="10 11">MF-08</strain>
    </source>
</reference>
<dbReference type="Gene3D" id="3.40.50.300">
    <property type="entry name" value="P-loop containing nucleotide triphosphate hydrolases"/>
    <property type="match status" value="1"/>
</dbReference>
<dbReference type="OrthoDB" id="9805030at2"/>
<dbReference type="EC" id="2.7.4.3" evidence="6 8"/>
<dbReference type="RefSeq" id="WP_108673808.1">
    <property type="nucleotide sequence ID" value="NZ_CP025628.1"/>
</dbReference>
<dbReference type="EMBL" id="CP025628">
    <property type="protein sequence ID" value="AWD32393.1"/>
    <property type="molecule type" value="Genomic_DNA"/>
</dbReference>
<feature type="binding site" evidence="6">
    <location>
        <position position="31"/>
    </location>
    <ligand>
        <name>AMP</name>
        <dbReference type="ChEBI" id="CHEBI:456215"/>
    </ligand>
</feature>
<comment type="catalytic activity">
    <reaction evidence="6 8">
        <text>AMP + ATP = 2 ADP</text>
        <dbReference type="Rhea" id="RHEA:12973"/>
        <dbReference type="ChEBI" id="CHEBI:30616"/>
        <dbReference type="ChEBI" id="CHEBI:456215"/>
        <dbReference type="ChEBI" id="CHEBI:456216"/>
        <dbReference type="EC" id="2.7.4.3"/>
    </reaction>
</comment>
<proteinExistence type="inferred from homology"/>
<dbReference type="InterPro" id="IPR006259">
    <property type="entry name" value="Adenyl_kin_sub"/>
</dbReference>
<evidence type="ECO:0000256" key="4">
    <source>
        <dbReference type="ARBA" id="ARBA00022777"/>
    </source>
</evidence>
<feature type="binding site" evidence="6">
    <location>
        <position position="167"/>
    </location>
    <ligand>
        <name>AMP</name>
        <dbReference type="ChEBI" id="CHEBI:456215"/>
    </ligand>
</feature>
<sequence>MRLILLGPPGAGKGTQSVFLTKYFHIPQISTGDMLRSIMQSDSSIANDIKNIINAGKLVSDELIIKLVIDRISQNDCQNGYLLDGFPRNVFQAQALEKINIKINFVINIELSEKIIVDRISGRLIHPASGRTYHINLKPPINQGIDDITGEPLIQRDDDKVETVKNRLSIYYQKTKPLIDYYLSLSKLNNNAPKYLQISGLGTVEEVRDRILSHIL</sequence>
<dbReference type="PROSITE" id="PS00113">
    <property type="entry name" value="ADENYLATE_KINASE"/>
    <property type="match status" value="1"/>
</dbReference>
<keyword evidence="1 6" id="KW-0808">Transferase</keyword>
<comment type="domain">
    <text evidence="6">Consists of three domains, a large central CORE domain and two small peripheral domains, NMPbind and LID, which undergo movements during catalysis. The LID domain closes over the site of phosphoryl transfer upon ATP binding. Assembling and dissambling the active center during each catalytic cycle provides an effective means to prevent ATP hydrolysis.</text>
</comment>
<comment type="similarity">
    <text evidence="6 7">Belongs to the adenylate kinase family.</text>
</comment>
<dbReference type="InterPro" id="IPR033690">
    <property type="entry name" value="Adenylat_kinase_CS"/>
</dbReference>
<dbReference type="GO" id="GO:0005737">
    <property type="term" value="C:cytoplasm"/>
    <property type="evidence" value="ECO:0007669"/>
    <property type="project" value="UniProtKB-SubCell"/>
</dbReference>
<evidence type="ECO:0000313" key="11">
    <source>
        <dbReference type="Proteomes" id="UP000266796"/>
    </source>
</evidence>
<accession>A0A3S7J9P4</accession>
<gene>
    <name evidence="6 10" type="primary">adk</name>
    <name evidence="10" type="ORF">CKSOR_00272</name>
</gene>
<dbReference type="Proteomes" id="UP000266796">
    <property type="component" value="Chromosome"/>
</dbReference>
<evidence type="ECO:0000256" key="3">
    <source>
        <dbReference type="ARBA" id="ARBA00022741"/>
    </source>
</evidence>
<dbReference type="InterPro" id="IPR027417">
    <property type="entry name" value="P-loop_NTPase"/>
</dbReference>
<evidence type="ECO:0000313" key="10">
    <source>
        <dbReference type="EMBL" id="AWD32393.1"/>
    </source>
</evidence>
<comment type="pathway">
    <text evidence="6">Purine metabolism; AMP biosynthesis via salvage pathway; AMP from ADP: step 1/1.</text>
</comment>
<feature type="region of interest" description="LID" evidence="6">
    <location>
        <begin position="122"/>
        <end position="159"/>
    </location>
</feature>
<dbReference type="InterPro" id="IPR007862">
    <property type="entry name" value="Adenylate_kinase_lid-dom"/>
</dbReference>
<evidence type="ECO:0000256" key="2">
    <source>
        <dbReference type="ARBA" id="ARBA00022727"/>
    </source>
</evidence>
<keyword evidence="2 6" id="KW-0545">Nucleotide biosynthesis</keyword>
<dbReference type="HAMAP" id="MF_00235">
    <property type="entry name" value="Adenylate_kinase_Adk"/>
    <property type="match status" value="1"/>
</dbReference>
<evidence type="ECO:0000256" key="5">
    <source>
        <dbReference type="ARBA" id="ARBA00022840"/>
    </source>
</evidence>
<dbReference type="SUPFAM" id="SSF52540">
    <property type="entry name" value="P-loop containing nucleoside triphosphate hydrolases"/>
    <property type="match status" value="1"/>
</dbReference>
<feature type="binding site" evidence="6">
    <location>
        <position position="92"/>
    </location>
    <ligand>
        <name>AMP</name>
        <dbReference type="ChEBI" id="CHEBI:456215"/>
    </ligand>
</feature>
<keyword evidence="11" id="KW-1185">Reference proteome</keyword>
<dbReference type="UniPathway" id="UPA00588">
    <property type="reaction ID" value="UER00649"/>
</dbReference>
<protein>
    <recommendedName>
        <fullName evidence="6 8">Adenylate kinase</fullName>
        <shortName evidence="6">AK</shortName>
        <ecNumber evidence="6 8">2.7.4.3</ecNumber>
    </recommendedName>
    <alternativeName>
        <fullName evidence="6">ATP-AMP transphosphorylase</fullName>
    </alternativeName>
    <alternativeName>
        <fullName evidence="6">ATP:AMP phosphotransferase</fullName>
    </alternativeName>
    <alternativeName>
        <fullName evidence="6">Adenylate monophosphate kinase</fullName>
    </alternativeName>
</protein>
<feature type="binding site" evidence="6">
    <location>
        <begin position="57"/>
        <end position="59"/>
    </location>
    <ligand>
        <name>AMP</name>
        <dbReference type="ChEBI" id="CHEBI:456215"/>
    </ligand>
</feature>
<evidence type="ECO:0000256" key="8">
    <source>
        <dbReference type="RuleBase" id="RU003331"/>
    </source>
</evidence>
<feature type="region of interest" description="NMP" evidence="6">
    <location>
        <begin position="30"/>
        <end position="59"/>
    </location>
</feature>
<comment type="caution">
    <text evidence="6">Lacks conserved residue(s) required for the propagation of feature annotation.</text>
</comment>
<feature type="binding site" evidence="6">
    <location>
        <position position="123"/>
    </location>
    <ligand>
        <name>ATP</name>
        <dbReference type="ChEBI" id="CHEBI:30616"/>
    </ligand>
</feature>
<dbReference type="NCBIfam" id="NF001381">
    <property type="entry name" value="PRK00279.1-3"/>
    <property type="match status" value="1"/>
</dbReference>
<evidence type="ECO:0000259" key="9">
    <source>
        <dbReference type="Pfam" id="PF05191"/>
    </source>
</evidence>